<gene>
    <name evidence="2" type="ORF">NCTC9836_00543</name>
</gene>
<dbReference type="AlphaFoldDB" id="A0A381J715"/>
<dbReference type="EMBL" id="UFWZ01000001">
    <property type="protein sequence ID" value="SUY45991.1"/>
    <property type="molecule type" value="Genomic_DNA"/>
</dbReference>
<proteinExistence type="predicted"/>
<name>A0A381J715_9CLOT</name>
<sequence>MNTYEVIYGADKIIFHIERKKVKNVNLNIRVNGEVVVTAREEVPLEFIMGFVYRKASWILKQNKYFKNYATENIGIKELVSGETIKYLGKQYRLKVEESVDEHVKYFRGYIYLYVKDKSNYKHKEELLNSWIDLKCRKVFKEVYNKVYPAVSKYDVPDVRISIRKMKSRWGSCIVQKQTIILNRELIKAPKYCIEYVILHELIHLMYKDHNKEFYDFLYTLMPDWKERKRILDEEVVMTL</sequence>
<dbReference type="Gene3D" id="3.30.2010.10">
    <property type="entry name" value="Metalloproteases ('zincins'), catalytic domain"/>
    <property type="match status" value="1"/>
</dbReference>
<evidence type="ECO:0000313" key="3">
    <source>
        <dbReference type="Proteomes" id="UP000254664"/>
    </source>
</evidence>
<feature type="domain" description="YgjP-like metallopeptidase" evidence="1">
    <location>
        <begin position="23"/>
        <end position="234"/>
    </location>
</feature>
<dbReference type="OrthoDB" id="9811177at2"/>
<dbReference type="Pfam" id="PF01863">
    <property type="entry name" value="YgjP-like"/>
    <property type="match status" value="1"/>
</dbReference>
<dbReference type="PANTHER" id="PTHR30399">
    <property type="entry name" value="UNCHARACTERIZED PROTEIN YGJP"/>
    <property type="match status" value="1"/>
</dbReference>
<dbReference type="Proteomes" id="UP000254664">
    <property type="component" value="Unassembled WGS sequence"/>
</dbReference>
<dbReference type="PANTHER" id="PTHR30399:SF1">
    <property type="entry name" value="UTP PYROPHOSPHATASE"/>
    <property type="match status" value="1"/>
</dbReference>
<dbReference type="RefSeq" id="WP_115640357.1">
    <property type="nucleotide sequence ID" value="NZ_UFWZ01000001.1"/>
</dbReference>
<dbReference type="InterPro" id="IPR053136">
    <property type="entry name" value="UTP_pyrophosphatase-like"/>
</dbReference>
<evidence type="ECO:0000313" key="2">
    <source>
        <dbReference type="EMBL" id="SUY45991.1"/>
    </source>
</evidence>
<dbReference type="InterPro" id="IPR002725">
    <property type="entry name" value="YgjP-like_metallopeptidase"/>
</dbReference>
<keyword evidence="3" id="KW-1185">Reference proteome</keyword>
<dbReference type="CDD" id="cd07344">
    <property type="entry name" value="M48_yhfN_like"/>
    <property type="match status" value="1"/>
</dbReference>
<reference evidence="2 3" key="1">
    <citation type="submission" date="2018-06" db="EMBL/GenBank/DDBJ databases">
        <authorList>
            <consortium name="Pathogen Informatics"/>
            <person name="Doyle S."/>
        </authorList>
    </citation>
    <scope>NUCLEOTIDE SEQUENCE [LARGE SCALE GENOMIC DNA]</scope>
    <source>
        <strain evidence="2 3">NCTC9836</strain>
    </source>
</reference>
<evidence type="ECO:0000259" key="1">
    <source>
        <dbReference type="Pfam" id="PF01863"/>
    </source>
</evidence>
<accession>A0A381J715</accession>
<organism evidence="2 3">
    <name type="scientific">Clostridium putrefaciens</name>
    <dbReference type="NCBI Taxonomy" id="99675"/>
    <lineage>
        <taxon>Bacteria</taxon>
        <taxon>Bacillati</taxon>
        <taxon>Bacillota</taxon>
        <taxon>Clostridia</taxon>
        <taxon>Eubacteriales</taxon>
        <taxon>Clostridiaceae</taxon>
        <taxon>Clostridium</taxon>
    </lineage>
</organism>
<protein>
    <submittedName>
        <fullName evidence="2">Zinc metallopeptidase</fullName>
    </submittedName>
</protein>